<proteinExistence type="predicted"/>
<dbReference type="InterPro" id="IPR019285">
    <property type="entry name" value="DUF2336"/>
</dbReference>
<feature type="region of interest" description="Disordered" evidence="1">
    <location>
        <begin position="138"/>
        <end position="165"/>
    </location>
</feature>
<evidence type="ECO:0000313" key="2">
    <source>
        <dbReference type="EMBL" id="MFC3163382.1"/>
    </source>
</evidence>
<sequence length="359" mass="39578">MVDRFRELEKPQGLRKKDVVLMATVTSFENVRHPRKSELRQFAELFAPLFQASSEEARRQAVAALSQNPNVPPAVALFIASQPIAIAAPFLASSPCLSDDLLIMIARTQGAAHARAIVRRQSLSPTVIDALVGLRHSLGPSRHTDERSGDISPAPEKAQQDHSEELRQRIKRLANHLHAPASDRLGMRTITPMQEALLVRFARTGEADHFCSALAEVLSASRWLAERIMLDISGRQLAVTLTGVAMPPEETVFVLKRLYPHLSETVAELTRADALLKDLDPIDCADRIETWRRADNYTYRQHTTATTASLSVSGADDLMAGLSTTRTDELSAGGASPDRRRAAIVGDDHARQVLRARQR</sequence>
<evidence type="ECO:0000256" key="1">
    <source>
        <dbReference type="SAM" id="MobiDB-lite"/>
    </source>
</evidence>
<evidence type="ECO:0000313" key="3">
    <source>
        <dbReference type="Proteomes" id="UP001595647"/>
    </source>
</evidence>
<name>A0ABV7I4L1_9HYPH</name>
<protein>
    <submittedName>
        <fullName evidence="2">DUF2336 domain-containing protein</fullName>
    </submittedName>
</protein>
<accession>A0ABV7I4L1</accession>
<organism evidence="2 3">
    <name type="scientific">Ciceribacter thiooxidans</name>
    <dbReference type="NCBI Taxonomy" id="1969821"/>
    <lineage>
        <taxon>Bacteria</taxon>
        <taxon>Pseudomonadati</taxon>
        <taxon>Pseudomonadota</taxon>
        <taxon>Alphaproteobacteria</taxon>
        <taxon>Hyphomicrobiales</taxon>
        <taxon>Rhizobiaceae</taxon>
        <taxon>Ciceribacter</taxon>
    </lineage>
</organism>
<dbReference type="EMBL" id="JBHRTG010000007">
    <property type="protein sequence ID" value="MFC3163382.1"/>
    <property type="molecule type" value="Genomic_DNA"/>
</dbReference>
<reference evidence="3" key="1">
    <citation type="journal article" date="2019" name="Int. J. Syst. Evol. Microbiol.">
        <title>The Global Catalogue of Microorganisms (GCM) 10K type strain sequencing project: providing services to taxonomists for standard genome sequencing and annotation.</title>
        <authorList>
            <consortium name="The Broad Institute Genomics Platform"/>
            <consortium name="The Broad Institute Genome Sequencing Center for Infectious Disease"/>
            <person name="Wu L."/>
            <person name="Ma J."/>
        </authorList>
    </citation>
    <scope>NUCLEOTIDE SEQUENCE [LARGE SCALE GENOMIC DNA]</scope>
    <source>
        <strain evidence="3">KCTC 52231</strain>
    </source>
</reference>
<gene>
    <name evidence="2" type="ORF">ACFOHV_08830</name>
</gene>
<dbReference type="Pfam" id="PF10098">
    <property type="entry name" value="DUF2336"/>
    <property type="match status" value="1"/>
</dbReference>
<keyword evidence="3" id="KW-1185">Reference proteome</keyword>
<comment type="caution">
    <text evidence="2">The sequence shown here is derived from an EMBL/GenBank/DDBJ whole genome shotgun (WGS) entry which is preliminary data.</text>
</comment>
<dbReference type="Proteomes" id="UP001595647">
    <property type="component" value="Unassembled WGS sequence"/>
</dbReference>
<dbReference type="RefSeq" id="WP_378143414.1">
    <property type="nucleotide sequence ID" value="NZ_JBHRTG010000007.1"/>
</dbReference>